<keyword evidence="4 7" id="KW-1133">Transmembrane helix</keyword>
<keyword evidence="10" id="KW-1185">Reference proteome</keyword>
<comment type="similarity">
    <text evidence="2">Belongs to the major facilitator superfamily. Nitrate/nitrite porter (TC 2.A.1.8) family.</text>
</comment>
<evidence type="ECO:0000256" key="3">
    <source>
        <dbReference type="ARBA" id="ARBA00022692"/>
    </source>
</evidence>
<feature type="transmembrane region" description="Helical" evidence="7">
    <location>
        <begin position="300"/>
        <end position="322"/>
    </location>
</feature>
<dbReference type="Proteomes" id="UP001219037">
    <property type="component" value="Chromosome"/>
</dbReference>
<accession>A0ABY8H4U2</accession>
<feature type="transmembrane region" description="Helical" evidence="7">
    <location>
        <begin position="97"/>
        <end position="114"/>
    </location>
</feature>
<feature type="transmembrane region" description="Helical" evidence="7">
    <location>
        <begin position="126"/>
        <end position="146"/>
    </location>
</feature>
<feature type="transmembrane region" description="Helical" evidence="7">
    <location>
        <begin position="441"/>
        <end position="462"/>
    </location>
</feature>
<feature type="transmembrane region" description="Helical" evidence="7">
    <location>
        <begin position="362"/>
        <end position="387"/>
    </location>
</feature>
<feature type="transmembrane region" description="Helical" evidence="7">
    <location>
        <begin position="191"/>
        <end position="216"/>
    </location>
</feature>
<dbReference type="PANTHER" id="PTHR23515">
    <property type="entry name" value="HIGH-AFFINITY NITRATE TRANSPORTER 2.3"/>
    <property type="match status" value="1"/>
</dbReference>
<evidence type="ECO:0000313" key="9">
    <source>
        <dbReference type="EMBL" id="WFP16160.1"/>
    </source>
</evidence>
<protein>
    <submittedName>
        <fullName evidence="9">MFS transporter</fullName>
    </submittedName>
</protein>
<gene>
    <name evidence="9" type="ORF">P8192_12295</name>
</gene>
<dbReference type="EMBL" id="CP121252">
    <property type="protein sequence ID" value="WFP16160.1"/>
    <property type="molecule type" value="Genomic_DNA"/>
</dbReference>
<evidence type="ECO:0000256" key="7">
    <source>
        <dbReference type="SAM" id="Phobius"/>
    </source>
</evidence>
<dbReference type="InterPro" id="IPR036259">
    <property type="entry name" value="MFS_trans_sf"/>
</dbReference>
<feature type="transmembrane region" description="Helical" evidence="7">
    <location>
        <begin position="60"/>
        <end position="77"/>
    </location>
</feature>
<feature type="transmembrane region" description="Helical" evidence="7">
    <location>
        <begin position="222"/>
        <end position="241"/>
    </location>
</feature>
<evidence type="ECO:0000256" key="4">
    <source>
        <dbReference type="ARBA" id="ARBA00022989"/>
    </source>
</evidence>
<evidence type="ECO:0000313" key="10">
    <source>
        <dbReference type="Proteomes" id="UP001219037"/>
    </source>
</evidence>
<feature type="domain" description="Major facilitator superfamily (MFS) profile" evidence="8">
    <location>
        <begin position="56"/>
        <end position="465"/>
    </location>
</feature>
<feature type="transmembrane region" description="Helical" evidence="7">
    <location>
        <begin position="267"/>
        <end position="288"/>
    </location>
</feature>
<organism evidence="9 10">
    <name type="scientific">Citricoccus muralis</name>
    <dbReference type="NCBI Taxonomy" id="169134"/>
    <lineage>
        <taxon>Bacteria</taxon>
        <taxon>Bacillati</taxon>
        <taxon>Actinomycetota</taxon>
        <taxon>Actinomycetes</taxon>
        <taxon>Micrococcales</taxon>
        <taxon>Micrococcaceae</taxon>
        <taxon>Citricoccus</taxon>
    </lineage>
</organism>
<evidence type="ECO:0000256" key="6">
    <source>
        <dbReference type="ARBA" id="ARBA00023136"/>
    </source>
</evidence>
<feature type="transmembrane region" description="Helical" evidence="7">
    <location>
        <begin position="152"/>
        <end position="170"/>
    </location>
</feature>
<name>A0ABY8H4U2_9MICC</name>
<keyword evidence="6 7" id="KW-0472">Membrane</keyword>
<reference evidence="9 10" key="1">
    <citation type="submission" date="2023-04" db="EMBL/GenBank/DDBJ databases">
        <title>Funneling lignin-derived compounds into biodiesel using alkali-halophilic Citricoccus sp. P2.</title>
        <authorList>
            <person name="Luo C.-B."/>
        </authorList>
    </citation>
    <scope>NUCLEOTIDE SEQUENCE [LARGE SCALE GENOMIC DNA]</scope>
    <source>
        <strain evidence="9 10">P2</strain>
    </source>
</reference>
<keyword evidence="5" id="KW-0534">Nitrate assimilation</keyword>
<evidence type="ECO:0000256" key="2">
    <source>
        <dbReference type="ARBA" id="ARBA00008432"/>
    </source>
</evidence>
<feature type="transmembrane region" description="Helical" evidence="7">
    <location>
        <begin position="408"/>
        <end position="429"/>
    </location>
</feature>
<proteinExistence type="inferred from homology"/>
<keyword evidence="3 7" id="KW-0812">Transmembrane</keyword>
<dbReference type="InterPro" id="IPR020846">
    <property type="entry name" value="MFS_dom"/>
</dbReference>
<feature type="transmembrane region" description="Helical" evidence="7">
    <location>
        <begin position="334"/>
        <end position="356"/>
    </location>
</feature>
<dbReference type="InterPro" id="IPR044772">
    <property type="entry name" value="NO3_transporter"/>
</dbReference>
<evidence type="ECO:0000256" key="1">
    <source>
        <dbReference type="ARBA" id="ARBA00004651"/>
    </source>
</evidence>
<dbReference type="RefSeq" id="WP_278157318.1">
    <property type="nucleotide sequence ID" value="NZ_CP121252.1"/>
</dbReference>
<evidence type="ECO:0000259" key="8">
    <source>
        <dbReference type="PROSITE" id="PS50850"/>
    </source>
</evidence>
<dbReference type="PROSITE" id="PS50850">
    <property type="entry name" value="MFS"/>
    <property type="match status" value="1"/>
</dbReference>
<dbReference type="InterPro" id="IPR011701">
    <property type="entry name" value="MFS"/>
</dbReference>
<comment type="subcellular location">
    <subcellularLocation>
        <location evidence="1">Cell membrane</location>
        <topology evidence="1">Multi-pass membrane protein</topology>
    </subcellularLocation>
</comment>
<dbReference type="Pfam" id="PF07690">
    <property type="entry name" value="MFS_1"/>
    <property type="match status" value="1"/>
</dbReference>
<dbReference type="Gene3D" id="1.20.1250.20">
    <property type="entry name" value="MFS general substrate transporter like domains"/>
    <property type="match status" value="1"/>
</dbReference>
<evidence type="ECO:0000256" key="5">
    <source>
        <dbReference type="ARBA" id="ARBA00023063"/>
    </source>
</evidence>
<sequence length="473" mass="50853">MKTEVRQAPGSEGVVQHVVETQDVPTDRLVMARGRWITNWRPEDEQFWEGPGRRTARVNLIWSVFCEFLGFAVWQLWSVTVVFLPAAGFDLTTSQQFWLVSLPPLVGATMRIPYSFTVAMFGGRNWTVVSALLLLIPTAAMAIALATPETPVWVLFVVAATAGFGGGNFASSMANITFFYPAKEKGAALGINAAGGNLGVAVAQFIVPVAVTILAFGQYGPALPVAGLIWIPLILLAAWGARKHMHNLSHAKNDVKGSLSALKEKHLWIIAVIYVGTFGSFMGFGSVFPTLVSIQFPEFSSFQVLGAALSLAFMGPLVGSLARPYGGKLADRVGGARVTALCFIAMAAVTVVLVVTLSLSSFWLYLVLFLVLFTLTGFANGASYRMIPLVFRLSVDANDRIGHERKASAALGFIGAIGGFGGFAIPQVLSASQNITGSFDTAFWCFAAAYLGFAFFTWAVYLRSGTVYARNRV</sequence>
<dbReference type="SUPFAM" id="SSF103473">
    <property type="entry name" value="MFS general substrate transporter"/>
    <property type="match status" value="1"/>
</dbReference>